<dbReference type="Gene3D" id="3.30.420.40">
    <property type="match status" value="2"/>
</dbReference>
<dbReference type="InterPro" id="IPR000600">
    <property type="entry name" value="ROK"/>
</dbReference>
<dbReference type="OrthoDB" id="9795247at2"/>
<reference evidence="2 3" key="1">
    <citation type="submission" date="2015-08" db="EMBL/GenBank/DDBJ databases">
        <title>The complete genome sequence of Bacillus beveridgei MLTeJB.</title>
        <authorList>
            <person name="Hanson T.E."/>
            <person name="Mesa C."/>
            <person name="Basesman S.M."/>
            <person name="Oremland R.S."/>
        </authorList>
    </citation>
    <scope>NUCLEOTIDE SEQUENCE [LARGE SCALE GENOMIC DNA]</scope>
    <source>
        <strain evidence="2 3">MLTeJB</strain>
    </source>
</reference>
<dbReference type="EMBL" id="CP012502">
    <property type="protein sequence ID" value="AOM83791.1"/>
    <property type="molecule type" value="Genomic_DNA"/>
</dbReference>
<organism evidence="2 3">
    <name type="scientific">Salisediminibacterium beveridgei</name>
    <dbReference type="NCBI Taxonomy" id="632773"/>
    <lineage>
        <taxon>Bacteria</taxon>
        <taxon>Bacillati</taxon>
        <taxon>Bacillota</taxon>
        <taxon>Bacilli</taxon>
        <taxon>Bacillales</taxon>
        <taxon>Bacillaceae</taxon>
        <taxon>Salisediminibacterium</taxon>
    </lineage>
</organism>
<dbReference type="PANTHER" id="PTHR18964:SF149">
    <property type="entry name" value="BIFUNCTIONAL UDP-N-ACETYLGLUCOSAMINE 2-EPIMERASE_N-ACETYLMANNOSAMINE KINASE"/>
    <property type="match status" value="1"/>
</dbReference>
<sequence>MRSGIDIGGTSIKGGWMNEGAELVRQFAFPTPEHPHDAINLICKALGETDQLSSAGVVAPGPLDTGKGIILDPPNLPGWHGFKLVDELKRILGVPVNLENDANAAAVGEAFAGAARGSASSIYITVSTGVGAGIMIGNRLIRGAHDNAGEVGNMIISDTEGMPSSLNSGAVERLASGSALAWQLRSGNGLYPTPKALVTGWRNHEKAAEKLVNTWLDYLSKTVANLIHVLNPEVIVLGGGTMSDEDLIDEIRERTNVYLYESMRGKTRIIRSELGDDAGVVGACFLHEMIQD</sequence>
<dbReference type="RefSeq" id="WP_069365736.1">
    <property type="nucleotide sequence ID" value="NZ_CP012502.1"/>
</dbReference>
<comment type="similarity">
    <text evidence="1">Belongs to the ROK (NagC/XylR) family.</text>
</comment>
<keyword evidence="2" id="KW-0808">Transferase</keyword>
<keyword evidence="2" id="KW-0418">Kinase</keyword>
<dbReference type="EC" id="2.7.1.-" evidence="2"/>
<protein>
    <submittedName>
        <fullName evidence="2">Sugar kinase and transcription regulator</fullName>
        <ecNumber evidence="2">2.7.1.-</ecNumber>
    </submittedName>
</protein>
<dbReference type="Pfam" id="PF00480">
    <property type="entry name" value="ROK"/>
    <property type="match status" value="1"/>
</dbReference>
<dbReference type="KEGG" id="bbev:BBEV_2451"/>
<dbReference type="InterPro" id="IPR043129">
    <property type="entry name" value="ATPase_NBD"/>
</dbReference>
<name>A0A1D7QXQ3_9BACI</name>
<keyword evidence="3" id="KW-1185">Reference proteome</keyword>
<dbReference type="CDD" id="cd23763">
    <property type="entry name" value="ASKHA_ATPase_ROK"/>
    <property type="match status" value="1"/>
</dbReference>
<dbReference type="STRING" id="632773.BBEV_2451"/>
<dbReference type="SUPFAM" id="SSF53067">
    <property type="entry name" value="Actin-like ATPase domain"/>
    <property type="match status" value="1"/>
</dbReference>
<proteinExistence type="inferred from homology"/>
<dbReference type="AlphaFoldDB" id="A0A1D7QXQ3"/>
<gene>
    <name evidence="2" type="ORF">BBEV_2451</name>
</gene>
<dbReference type="Proteomes" id="UP000094463">
    <property type="component" value="Chromosome"/>
</dbReference>
<evidence type="ECO:0000256" key="1">
    <source>
        <dbReference type="ARBA" id="ARBA00006479"/>
    </source>
</evidence>
<evidence type="ECO:0000313" key="2">
    <source>
        <dbReference type="EMBL" id="AOM83791.1"/>
    </source>
</evidence>
<accession>A0A1D7QXQ3</accession>
<dbReference type="PATRIC" id="fig|632773.3.peg.2559"/>
<evidence type="ECO:0000313" key="3">
    <source>
        <dbReference type="Proteomes" id="UP000094463"/>
    </source>
</evidence>
<dbReference type="PANTHER" id="PTHR18964">
    <property type="entry name" value="ROK (REPRESSOR, ORF, KINASE) FAMILY"/>
    <property type="match status" value="1"/>
</dbReference>
<dbReference type="GO" id="GO:0016301">
    <property type="term" value="F:kinase activity"/>
    <property type="evidence" value="ECO:0007669"/>
    <property type="project" value="UniProtKB-KW"/>
</dbReference>